<dbReference type="InterPro" id="IPR006179">
    <property type="entry name" value="5_nucleotidase/apyrase"/>
</dbReference>
<feature type="region of interest" description="Disordered" evidence="1">
    <location>
        <begin position="693"/>
        <end position="786"/>
    </location>
</feature>
<gene>
    <name evidence="5" type="ORF">DWV08_11525</name>
    <name evidence="6" type="ORF">DXU92_03275</name>
</gene>
<name>A0A345YQH5_9MICO</name>
<feature type="compositionally biased region" description="Low complexity" evidence="1">
    <location>
        <begin position="762"/>
        <end position="774"/>
    </location>
</feature>
<dbReference type="OrthoDB" id="1016457at2"/>
<dbReference type="SUPFAM" id="SSF55816">
    <property type="entry name" value="5'-nucleotidase (syn. UDP-sugar hydrolase), C-terminal domain"/>
    <property type="match status" value="1"/>
</dbReference>
<feature type="compositionally biased region" description="Acidic residues" evidence="1">
    <location>
        <begin position="743"/>
        <end position="761"/>
    </location>
</feature>
<dbReference type="Gene3D" id="3.60.21.10">
    <property type="match status" value="1"/>
</dbReference>
<dbReference type="KEGG" id="bsau:DWV08_11525"/>
<dbReference type="Proteomes" id="UP000254236">
    <property type="component" value="Chromosome"/>
</dbReference>
<feature type="signal peptide" evidence="3">
    <location>
        <begin position="1"/>
        <end position="36"/>
    </location>
</feature>
<keyword evidence="3" id="KW-0732">Signal</keyword>
<dbReference type="RefSeq" id="WP_115413927.1">
    <property type="nucleotide sequence ID" value="NZ_CP031356.1"/>
</dbReference>
<dbReference type="PRINTS" id="PR01607">
    <property type="entry name" value="APYRASEFAMLY"/>
</dbReference>
<protein>
    <submittedName>
        <fullName evidence="6">Bifunctional metallophosphatase/5'-nucleotidase</fullName>
    </submittedName>
</protein>
<dbReference type="Proteomes" id="UP000282185">
    <property type="component" value="Unassembled WGS sequence"/>
</dbReference>
<evidence type="ECO:0000259" key="4">
    <source>
        <dbReference type="Pfam" id="PF02872"/>
    </source>
</evidence>
<keyword evidence="2" id="KW-0472">Membrane</keyword>
<reference evidence="6 8" key="2">
    <citation type="submission" date="2018-08" db="EMBL/GenBank/DDBJ databases">
        <title>Brachybacterium saurashtrense DSM 23186.</title>
        <authorList>
            <person name="Li Y."/>
        </authorList>
    </citation>
    <scope>NUCLEOTIDE SEQUENCE [LARGE SCALE GENOMIC DNA]</scope>
    <source>
        <strain evidence="6 8">DSM 23186</strain>
    </source>
</reference>
<dbReference type="InterPro" id="IPR029052">
    <property type="entry name" value="Metallo-depent_PP-like"/>
</dbReference>
<evidence type="ECO:0000256" key="1">
    <source>
        <dbReference type="SAM" id="MobiDB-lite"/>
    </source>
</evidence>
<dbReference type="InterPro" id="IPR008334">
    <property type="entry name" value="5'-Nucleotdase_C"/>
</dbReference>
<feature type="transmembrane region" description="Helical" evidence="2">
    <location>
        <begin position="788"/>
        <end position="810"/>
    </location>
</feature>
<feature type="region of interest" description="Disordered" evidence="1">
    <location>
        <begin position="374"/>
        <end position="393"/>
    </location>
</feature>
<reference evidence="5 7" key="1">
    <citation type="submission" date="2018-07" db="EMBL/GenBank/DDBJ databases">
        <title>Brachybacterium saurashtrense DSM 23186 genome sequence.</title>
        <authorList>
            <person name="Guo L."/>
        </authorList>
    </citation>
    <scope>NUCLEOTIDE SEQUENCE [LARGE SCALE GENOMIC DNA]</scope>
    <source>
        <strain evidence="5 7">DSM 23186</strain>
    </source>
</reference>
<feature type="compositionally biased region" description="Acidic residues" evidence="1">
    <location>
        <begin position="704"/>
        <end position="734"/>
    </location>
</feature>
<dbReference type="EMBL" id="CP031356">
    <property type="protein sequence ID" value="AXK46177.1"/>
    <property type="molecule type" value="Genomic_DNA"/>
</dbReference>
<dbReference type="Gene3D" id="3.90.780.10">
    <property type="entry name" value="5'-Nucleotidase, C-terminal domain"/>
    <property type="match status" value="1"/>
</dbReference>
<feature type="chain" id="PRO_5043590541" evidence="3">
    <location>
        <begin position="37"/>
        <end position="817"/>
    </location>
</feature>
<dbReference type="Pfam" id="PF02872">
    <property type="entry name" value="5_nucleotid_C"/>
    <property type="match status" value="1"/>
</dbReference>
<feature type="domain" description="5'-Nucleotidase C-terminal" evidence="4">
    <location>
        <begin position="380"/>
        <end position="551"/>
    </location>
</feature>
<dbReference type="AlphaFoldDB" id="A0A345YQH5"/>
<evidence type="ECO:0000256" key="3">
    <source>
        <dbReference type="SAM" id="SignalP"/>
    </source>
</evidence>
<evidence type="ECO:0000313" key="6">
    <source>
        <dbReference type="EMBL" id="RRR23917.1"/>
    </source>
</evidence>
<keyword evidence="2" id="KW-1133">Transmembrane helix</keyword>
<dbReference type="GO" id="GO:0008253">
    <property type="term" value="F:5'-nucleotidase activity"/>
    <property type="evidence" value="ECO:0007669"/>
    <property type="project" value="TreeGrafter"/>
</dbReference>
<evidence type="ECO:0000313" key="7">
    <source>
        <dbReference type="Proteomes" id="UP000254236"/>
    </source>
</evidence>
<dbReference type="GO" id="GO:0008768">
    <property type="term" value="F:UDP-sugar diphosphatase activity"/>
    <property type="evidence" value="ECO:0007669"/>
    <property type="project" value="TreeGrafter"/>
</dbReference>
<evidence type="ECO:0000313" key="5">
    <source>
        <dbReference type="EMBL" id="AXK46177.1"/>
    </source>
</evidence>
<dbReference type="PANTHER" id="PTHR11575">
    <property type="entry name" value="5'-NUCLEOTIDASE-RELATED"/>
    <property type="match status" value="1"/>
</dbReference>
<dbReference type="PANTHER" id="PTHR11575:SF24">
    <property type="entry name" value="5'-NUCLEOTIDASE"/>
    <property type="match status" value="1"/>
</dbReference>
<evidence type="ECO:0000256" key="2">
    <source>
        <dbReference type="SAM" id="Phobius"/>
    </source>
</evidence>
<sequence length="817" mass="84898">MPVLPVRRLARGTSVGLGAAALMAASALVPVGSAVAAEPGDEVTLMTFNDFHGAIGGAAGLVCAVETVRAQEPASFLFSAGDNVGGSAFESAVQNDEPTIDVLNAMGVDASAIGNHEYDQGQDDLTGRIDPGTDFPYLAANVYLEGTETLAHDPYEVIERDGVRVAIVGAVTTKTVGKVSPAAIEGLEFRNPVQGVNDAIDALNASGEEYDVLVASYHEGASASAEPGVAPANTDPIFDEIVTGTSPEVDAIFNGDSHRTYNYTAPVPGQDGEVRPIIQTGASAEYLGTVTLVADEDGDWDVSEAPALVDTALPEGEGCAIQNGTVTDVTQIAQDAIDEAAVVGAQPVGAVTEDITTSWDDSKASFVDGVRTADAPVDNQSTTKGDNRSRHSAAGDMLADSMKWYLEDAGLAGENEVIGFMNPGGIRAELWYDESATGEGDGVVTYAEANSMVPFGNTLNSGEVTGAQFIQMLEEQWQRTADGGAVDSGDEAFLAFSVSHNVEYVFDSTRERDDRIVEVRIGGELIDPDATYTIVTASFLFEGGDNMHALAQAQNVRDSGVLDRDAFLQYLEANSDGLTPSYAQRQLELQILEGGEYDSEAGVDTDPVLRIGNVESQSLGAPEIETVVVDAGEHGTFEAPYALVEDEGRLFADVTLTDWLCVPEGTVVPLTITAIPETGTEIVVDIPSFTWTAGGAPESCGSDDGQDDDDDQGGDDQGGDDQGGDDQGGDDQGEDTQGGGDQGGDDQGEDTQGGTDEDDDTIVTPVVDDTTTDTTADDSRTDLPRTGVSAGAMAAAIGALALAGAGALGLRQRLSRR</sequence>
<organism evidence="6 8">
    <name type="scientific">Brachybacterium saurashtrense</name>
    <dbReference type="NCBI Taxonomy" id="556288"/>
    <lineage>
        <taxon>Bacteria</taxon>
        <taxon>Bacillati</taxon>
        <taxon>Actinomycetota</taxon>
        <taxon>Actinomycetes</taxon>
        <taxon>Micrococcales</taxon>
        <taxon>Dermabacteraceae</taxon>
        <taxon>Brachybacterium</taxon>
    </lineage>
</organism>
<accession>A0A345YQH5</accession>
<dbReference type="EMBL" id="QSWH01000002">
    <property type="protein sequence ID" value="RRR23917.1"/>
    <property type="molecule type" value="Genomic_DNA"/>
</dbReference>
<dbReference type="GO" id="GO:0030288">
    <property type="term" value="C:outer membrane-bounded periplasmic space"/>
    <property type="evidence" value="ECO:0007669"/>
    <property type="project" value="TreeGrafter"/>
</dbReference>
<dbReference type="InterPro" id="IPR036907">
    <property type="entry name" value="5'-Nucleotdase_C_sf"/>
</dbReference>
<proteinExistence type="predicted"/>
<dbReference type="GO" id="GO:0009166">
    <property type="term" value="P:nucleotide catabolic process"/>
    <property type="evidence" value="ECO:0007669"/>
    <property type="project" value="InterPro"/>
</dbReference>
<evidence type="ECO:0000313" key="8">
    <source>
        <dbReference type="Proteomes" id="UP000282185"/>
    </source>
</evidence>
<keyword evidence="7" id="KW-1185">Reference proteome</keyword>
<dbReference type="SUPFAM" id="SSF56300">
    <property type="entry name" value="Metallo-dependent phosphatases"/>
    <property type="match status" value="1"/>
</dbReference>
<keyword evidence="2" id="KW-0812">Transmembrane</keyword>